<keyword evidence="2" id="KW-1185">Reference proteome</keyword>
<accession>A0A5K7SAD5</accession>
<reference evidence="1" key="1">
    <citation type="journal article" date="2020" name="Int. J. Syst. Evol. Microbiol.">
        <title>Aquipluma nitroreducens gen. nov. sp. nov., a novel facultatively anaerobic bacterium isolated from a freshwater lake.</title>
        <authorList>
            <person name="Watanabe M."/>
            <person name="Kojima H."/>
            <person name="Fukui M."/>
        </authorList>
    </citation>
    <scope>NUCLEOTIDE SEQUENCE</scope>
    <source>
        <strain evidence="1">MeG22</strain>
    </source>
</reference>
<dbReference type="EMBL" id="AP018694">
    <property type="protein sequence ID" value="BBE18541.1"/>
    <property type="molecule type" value="Genomic_DNA"/>
</dbReference>
<evidence type="ECO:0000313" key="2">
    <source>
        <dbReference type="Proteomes" id="UP001193389"/>
    </source>
</evidence>
<sequence length="37" mass="4338">MVLVRPRYSLNLLGAKDTDYSFRKIQDSIVRDHSKSK</sequence>
<evidence type="ECO:0000313" key="1">
    <source>
        <dbReference type="EMBL" id="BBE18541.1"/>
    </source>
</evidence>
<name>A0A5K7SAD5_9BACT</name>
<proteinExistence type="predicted"/>
<dbReference type="Proteomes" id="UP001193389">
    <property type="component" value="Chromosome"/>
</dbReference>
<dbReference type="AlphaFoldDB" id="A0A5K7SAD5"/>
<organism evidence="1 2">
    <name type="scientific">Aquipluma nitroreducens</name>
    <dbReference type="NCBI Taxonomy" id="2010828"/>
    <lineage>
        <taxon>Bacteria</taxon>
        <taxon>Pseudomonadati</taxon>
        <taxon>Bacteroidota</taxon>
        <taxon>Bacteroidia</taxon>
        <taxon>Marinilabiliales</taxon>
        <taxon>Prolixibacteraceae</taxon>
        <taxon>Aquipluma</taxon>
    </lineage>
</organism>
<dbReference type="KEGG" id="anf:AQPE_2703"/>
<gene>
    <name evidence="1" type="ORF">AQPE_2703</name>
</gene>
<protein>
    <submittedName>
        <fullName evidence="1">Uncharacterized protein</fullName>
    </submittedName>
</protein>